<feature type="compositionally biased region" description="Acidic residues" evidence="2">
    <location>
        <begin position="1188"/>
        <end position="1197"/>
    </location>
</feature>
<evidence type="ECO:0000313" key="6">
    <source>
        <dbReference type="Proteomes" id="UP001203852"/>
    </source>
</evidence>
<dbReference type="Pfam" id="PF17109">
    <property type="entry name" value="Goodbye"/>
    <property type="match status" value="1"/>
</dbReference>
<name>A0AAN6ID80_9EURO</name>
<dbReference type="Proteomes" id="UP001203852">
    <property type="component" value="Unassembled WGS sequence"/>
</dbReference>
<dbReference type="EMBL" id="MU404354">
    <property type="protein sequence ID" value="KAI1613193.1"/>
    <property type="molecule type" value="Genomic_DNA"/>
</dbReference>
<keyword evidence="1" id="KW-0677">Repeat</keyword>
<evidence type="ECO:0000256" key="1">
    <source>
        <dbReference type="ARBA" id="ARBA00022737"/>
    </source>
</evidence>
<dbReference type="InterPro" id="IPR031350">
    <property type="entry name" value="Goodbye_dom"/>
</dbReference>
<reference evidence="5" key="1">
    <citation type="journal article" date="2022" name="bioRxiv">
        <title>Deciphering the potential niche of two novel black yeast fungi from a biological soil crust based on their genomes, phenotypes, and melanin regulation.</title>
        <authorList>
            <consortium name="DOE Joint Genome Institute"/>
            <person name="Carr E.C."/>
            <person name="Barton Q."/>
            <person name="Grambo S."/>
            <person name="Sullivan M."/>
            <person name="Renfro C.M."/>
            <person name="Kuo A."/>
            <person name="Pangilinan J."/>
            <person name="Lipzen A."/>
            <person name="Keymanesh K."/>
            <person name="Savage E."/>
            <person name="Barry K."/>
            <person name="Grigoriev I.V."/>
            <person name="Riekhof W.R."/>
            <person name="Harris S.S."/>
        </authorList>
    </citation>
    <scope>NUCLEOTIDE SEQUENCE</scope>
    <source>
        <strain evidence="5">JF 03-4F</strain>
    </source>
</reference>
<dbReference type="InterPro" id="IPR027417">
    <property type="entry name" value="P-loop_NTPase"/>
</dbReference>
<evidence type="ECO:0000259" key="3">
    <source>
        <dbReference type="Pfam" id="PF17109"/>
    </source>
</evidence>
<feature type="domain" description="Fungal STAND N-terminal Goodbye" evidence="3">
    <location>
        <begin position="29"/>
        <end position="146"/>
    </location>
</feature>
<accession>A0AAN6ID80</accession>
<dbReference type="PANTHER" id="PTHR10039">
    <property type="entry name" value="AMELOGENIN"/>
    <property type="match status" value="1"/>
</dbReference>
<dbReference type="InterPro" id="IPR056884">
    <property type="entry name" value="NPHP3-like_N"/>
</dbReference>
<evidence type="ECO:0000313" key="5">
    <source>
        <dbReference type="EMBL" id="KAI1613193.1"/>
    </source>
</evidence>
<dbReference type="SUPFAM" id="SSF52540">
    <property type="entry name" value="P-loop containing nucleoside triphosphate hydrolases"/>
    <property type="match status" value="1"/>
</dbReference>
<gene>
    <name evidence="5" type="ORF">EDD36DRAFT_419341</name>
</gene>
<dbReference type="PANTHER" id="PTHR10039:SF17">
    <property type="entry name" value="FUNGAL STAND N-TERMINAL GOODBYE DOMAIN-CONTAINING PROTEIN-RELATED"/>
    <property type="match status" value="1"/>
</dbReference>
<sequence>MAPDQGDQNNVVRMKEELAQDTRDISDIWNDAIKNYKGIVGLDLKPTFKSVDDMMTTGTAEMESLHRFRHNKKKVDKLRSLFAQNLDYIQKGADQLVSAATPAFPPAAAIGTALTLMLTACKKQSADYDVVTAFFEDMNAFLRRITILESRLPKYQAYRNCLMDVFRAVLEMCGFSTKYIELGRFKKWVINMIKGADSELGDARKKMDTTLSRLQAATEYAILGNTEELQRMNSDLQQNQDMQTQMMEDQTRMLESVLESQETVRNDLVNIQKLLMVFQERRQDDTRESTMNKPATSSRVRSYLPDAIDPIHEYGNIVYSFIPGTCTWLFDEPEWEAWNGRTSRILAVEGPPGAGKSHLAACAYDHLVELARSDPNTCVTHFYFREGVSDLNFFHHAINWTIIQLAEQNTSLCDRINAELEREDIDDWNPLDWRQMWDQLVRPWFSGASPARLQIVWDGLDELEETAQDELLQCFSLIQGSTDLNLADMKTLIWNHLNNDAGLRKFSRYTKQRVSNTFEEKASEDDREESIPTVKYLLCWLAFSFRPLSLGECLALIRLDKGTTFDLEQELQRSCLTNFLKIADVEERLEERLDFASPEHLVLAPKNAEDPATYNDYDLPLKFQERSMRQFFRNACPCEIGLRTSSTGAHRQMFIACSQLICTPSSEAPHALKMYACRNWMAHLSWTKLSEDSDCDRIQALEALGAIMTNRDNIAKVFETLEIDYDQIRQGLQQGDFLDNLVFWAKLAKTLGSRVNAETSKWANSVVLDKMSAFIPLVKGHCQNWLQADDLRSIKRAYRSTRSALKLTHYSQLVNEETAEQDESADFDDDSDEAGVPTLILLTEIRLDMHGESVDNVRNSIDECLAIENVSPQLLRNALLTKGRVENFCDDLDAATWAYAEARKADPDQPMPGDILQDESELFIQRQDDPGLIELVKQWKPLERLAAMTWQYDWDSDWHQHFQRGAGKVSEQTFMVEAYEEVIKLLANLRAAPPLQYQLVVAHWKVRGDLDAARELLNEVLDSKTTGIPYSFTNEDPSMTLVTTTLLMSEIIYEQFRRSADPARKTELFAEVKALRSKNMAHSIASNRSVHGNHSIIVARMARRMASALEVQDTLQRAFDICYDGLVDNVRGNDLVNLRNLASVLTMLDGLEREAQILVSAFFSQLDPDVVDKDDMERKGAGVNTVNEPDEDSGDPGDNERRRATDKDEPNPENQGDLAGVACCCDGECDPRVEWSHWHTPLYMCVICCNTTLCKDCYDRRQEYNRGIERDGGRQRQQYNRGIQCGGGREYCGFNHKYVLGPVEGWKGIKEGILRIEGEEPIKFRDWLEDLKNNKSEKAWDRFRLTEG</sequence>
<keyword evidence="6" id="KW-1185">Reference proteome</keyword>
<dbReference type="Pfam" id="PF24883">
    <property type="entry name" value="NPHP3_N"/>
    <property type="match status" value="1"/>
</dbReference>
<organism evidence="5 6">
    <name type="scientific">Exophiala viscosa</name>
    <dbReference type="NCBI Taxonomy" id="2486360"/>
    <lineage>
        <taxon>Eukaryota</taxon>
        <taxon>Fungi</taxon>
        <taxon>Dikarya</taxon>
        <taxon>Ascomycota</taxon>
        <taxon>Pezizomycotina</taxon>
        <taxon>Eurotiomycetes</taxon>
        <taxon>Chaetothyriomycetidae</taxon>
        <taxon>Chaetothyriales</taxon>
        <taxon>Herpotrichiellaceae</taxon>
        <taxon>Exophiala</taxon>
    </lineage>
</organism>
<evidence type="ECO:0000259" key="4">
    <source>
        <dbReference type="Pfam" id="PF24883"/>
    </source>
</evidence>
<evidence type="ECO:0008006" key="7">
    <source>
        <dbReference type="Google" id="ProtNLM"/>
    </source>
</evidence>
<comment type="caution">
    <text evidence="5">The sequence shown here is derived from an EMBL/GenBank/DDBJ whole genome shotgun (WGS) entry which is preliminary data.</text>
</comment>
<feature type="domain" description="Nephrocystin 3-like N-terminal" evidence="4">
    <location>
        <begin position="324"/>
        <end position="484"/>
    </location>
</feature>
<feature type="compositionally biased region" description="Basic and acidic residues" evidence="2">
    <location>
        <begin position="1198"/>
        <end position="1210"/>
    </location>
</feature>
<dbReference type="Gene3D" id="3.40.50.300">
    <property type="entry name" value="P-loop containing nucleotide triphosphate hydrolases"/>
    <property type="match status" value="1"/>
</dbReference>
<proteinExistence type="predicted"/>
<evidence type="ECO:0000256" key="2">
    <source>
        <dbReference type="SAM" id="MobiDB-lite"/>
    </source>
</evidence>
<feature type="region of interest" description="Disordered" evidence="2">
    <location>
        <begin position="1180"/>
        <end position="1214"/>
    </location>
</feature>
<protein>
    <recommendedName>
        <fullName evidence="7">Fungal STAND N-terminal Goodbye domain-containing protein</fullName>
    </recommendedName>
</protein>